<name>A0A176YS34_9BRAD</name>
<evidence type="ECO:0008006" key="3">
    <source>
        <dbReference type="Google" id="ProtNLM"/>
    </source>
</evidence>
<dbReference type="AlphaFoldDB" id="A0A176YS34"/>
<dbReference type="EMBL" id="LSEF01000099">
    <property type="protein sequence ID" value="OAF09227.1"/>
    <property type="molecule type" value="Genomic_DNA"/>
</dbReference>
<keyword evidence="2" id="KW-1185">Reference proteome</keyword>
<evidence type="ECO:0000313" key="2">
    <source>
        <dbReference type="Proteomes" id="UP000077173"/>
    </source>
</evidence>
<sequence>MGAQQKRAAKFDLALKNSYGVRIEEIFRLGALRDGIQLLTTDVRFPMLGQVIPRVEIQIHGRNYFKTITVRINPSSPFMYDGESLIASVNGEIRQIHCRQHVDPAHAPTAMYNFGIMRANAARSFVFDYHVYCCYSCDFCFKENEWEALAIQGGGSTDYKANFYACLDYINEHGDEFNAKYDVVWLCTGSVKNEKAELDRHTTIARRLREVGYTGGIHVSQVVPQSIRSDHNKRRDYLSALKQAGISRFSTGIEIIDPAMRRKYIHGFKAELRFEDYITIFTEAVEIFGRCGAGSCLLAGIEASDNTITGLEALAKIGVVPAPTVLTPFVVKQMDIPFCYDLDELIETHARFHEIMARYEMPVFSGVFSLA</sequence>
<protein>
    <recommendedName>
        <fullName evidence="3">Radical SAM core domain-containing protein</fullName>
    </recommendedName>
</protein>
<gene>
    <name evidence="1" type="ORF">AXW67_26895</name>
</gene>
<organism evidence="1 2">
    <name type="scientific">Bradyrhizobium neotropicale</name>
    <dbReference type="NCBI Taxonomy" id="1497615"/>
    <lineage>
        <taxon>Bacteria</taxon>
        <taxon>Pseudomonadati</taxon>
        <taxon>Pseudomonadota</taxon>
        <taxon>Alphaproteobacteria</taxon>
        <taxon>Hyphomicrobiales</taxon>
        <taxon>Nitrobacteraceae</taxon>
        <taxon>Bradyrhizobium</taxon>
    </lineage>
</organism>
<proteinExistence type="predicted"/>
<accession>A0A176YS34</accession>
<dbReference type="RefSeq" id="WP_063681349.1">
    <property type="nucleotide sequence ID" value="NZ_LSEF01000099.1"/>
</dbReference>
<comment type="caution">
    <text evidence="1">The sequence shown here is derived from an EMBL/GenBank/DDBJ whole genome shotgun (WGS) entry which is preliminary data.</text>
</comment>
<reference evidence="1 2" key="1">
    <citation type="submission" date="2016-02" db="EMBL/GenBank/DDBJ databases">
        <title>Draft genome sequence of the strain BR 10247T Bradyrhizobium neotropicale isolated from nodules of Centrolobium paraense.</title>
        <authorList>
            <person name="Simoes-Araujo J.L."/>
            <person name="Barauna A.C."/>
            <person name="Silva K."/>
            <person name="Zilli J.E."/>
        </authorList>
    </citation>
    <scope>NUCLEOTIDE SEQUENCE [LARGE SCALE GENOMIC DNA]</scope>
    <source>
        <strain evidence="1 2">BR 10247</strain>
    </source>
</reference>
<dbReference type="GeneID" id="32583619"/>
<evidence type="ECO:0000313" key="1">
    <source>
        <dbReference type="EMBL" id="OAF09227.1"/>
    </source>
</evidence>
<dbReference type="Proteomes" id="UP000077173">
    <property type="component" value="Unassembled WGS sequence"/>
</dbReference>